<gene>
    <name evidence="1" type="primary">ytxJ</name>
    <name evidence="1" type="ORF">DBX24_05105</name>
</gene>
<dbReference type="SUPFAM" id="SSF52833">
    <property type="entry name" value="Thioredoxin-like"/>
    <property type="match status" value="1"/>
</dbReference>
<dbReference type="Proteomes" id="UP000464318">
    <property type="component" value="Chromosome"/>
</dbReference>
<organism evidence="1 2">
    <name type="scientific">Bergeyella cardium</name>
    <dbReference type="NCBI Taxonomy" id="1585976"/>
    <lineage>
        <taxon>Bacteria</taxon>
        <taxon>Pseudomonadati</taxon>
        <taxon>Bacteroidota</taxon>
        <taxon>Flavobacteriia</taxon>
        <taxon>Flavobacteriales</taxon>
        <taxon>Weeksellaceae</taxon>
        <taxon>Bergeyella</taxon>
    </lineage>
</organism>
<evidence type="ECO:0000313" key="2">
    <source>
        <dbReference type="Proteomes" id="UP000464318"/>
    </source>
</evidence>
<reference evidence="1 2" key="1">
    <citation type="submission" date="2018-04" db="EMBL/GenBank/DDBJ databases">
        <title>Characteristic and Complete Genome Sequencing of A Novel Member of Infective Endocarditis Causative Bacteria: Bergeyella cardium QL-PH.</title>
        <authorList>
            <person name="Pan H."/>
            <person name="Sun E."/>
            <person name="Zhang Y."/>
        </authorList>
    </citation>
    <scope>NUCLEOTIDE SEQUENCE [LARGE SCALE GENOMIC DNA]</scope>
    <source>
        <strain evidence="1 2">HPQL</strain>
    </source>
</reference>
<dbReference type="NCBIfam" id="TIGR04019">
    <property type="entry name" value="B_thiol_YtxJ"/>
    <property type="match status" value="1"/>
</dbReference>
<proteinExistence type="predicted"/>
<dbReference type="InterPro" id="IPR036249">
    <property type="entry name" value="Thioredoxin-like_sf"/>
</dbReference>
<evidence type="ECO:0000313" key="1">
    <source>
        <dbReference type="EMBL" id="QHN65311.1"/>
    </source>
</evidence>
<name>A0A6P1QWR2_9FLAO</name>
<dbReference type="KEGG" id="bcad:DBX24_05105"/>
<dbReference type="RefSeq" id="WP_160224157.1">
    <property type="nucleotide sequence ID" value="NZ_CP029149.1"/>
</dbReference>
<accession>A0A6P1QWR2</accession>
<dbReference type="Gene3D" id="3.40.30.10">
    <property type="entry name" value="Glutaredoxin"/>
    <property type="match status" value="1"/>
</dbReference>
<keyword evidence="2" id="KW-1185">Reference proteome</keyword>
<dbReference type="AlphaFoldDB" id="A0A6P1QWR2"/>
<dbReference type="Pfam" id="PF11009">
    <property type="entry name" value="BrxC"/>
    <property type="match status" value="1"/>
</dbReference>
<sequence length="110" mass="12577">MIKTELWKVISSIEDLDKAVEESHERTVVIFKHSTRCSISKGVLSKFEEQIEESNADVAYYFLSLLRYRDISNEIAERFGVVHQSPQIIILKDGKAVADASHRKIDISLL</sequence>
<dbReference type="OrthoDB" id="677051at2"/>
<protein>
    <submittedName>
        <fullName evidence="1">Bacillithiol system redox-active protein YtxJ</fullName>
    </submittedName>
</protein>
<dbReference type="InterPro" id="IPR022551">
    <property type="entry name" value="BrxC"/>
</dbReference>
<dbReference type="EMBL" id="CP029149">
    <property type="protein sequence ID" value="QHN65311.1"/>
    <property type="molecule type" value="Genomic_DNA"/>
</dbReference>